<evidence type="ECO:0000313" key="4">
    <source>
        <dbReference type="EMBL" id="KAK2727701.1"/>
    </source>
</evidence>
<dbReference type="InterPro" id="IPR050951">
    <property type="entry name" value="Retrovirus_Pol_polyprotein"/>
</dbReference>
<keyword evidence="5" id="KW-1185">Reference proteome</keyword>
<protein>
    <recommendedName>
        <fullName evidence="3">Reverse transcriptase/retrotransposon-derived protein RNase H-like domain-containing protein</fullName>
    </recommendedName>
</protein>
<dbReference type="Pfam" id="PF17919">
    <property type="entry name" value="RT_RNaseH_2"/>
    <property type="match status" value="1"/>
</dbReference>
<proteinExistence type="predicted"/>
<evidence type="ECO:0000313" key="5">
    <source>
        <dbReference type="Proteomes" id="UP001187531"/>
    </source>
</evidence>
<gene>
    <name evidence="4" type="ORF">QYM36_008256</name>
</gene>
<dbReference type="PANTHER" id="PTHR37984:SF5">
    <property type="entry name" value="PROTEIN NYNRIN-LIKE"/>
    <property type="match status" value="1"/>
</dbReference>
<organism evidence="4 5">
    <name type="scientific">Artemia franciscana</name>
    <name type="common">Brine shrimp</name>
    <name type="synonym">Artemia sanfranciscana</name>
    <dbReference type="NCBI Taxonomy" id="6661"/>
    <lineage>
        <taxon>Eukaryota</taxon>
        <taxon>Metazoa</taxon>
        <taxon>Ecdysozoa</taxon>
        <taxon>Arthropoda</taxon>
        <taxon>Crustacea</taxon>
        <taxon>Branchiopoda</taxon>
        <taxon>Anostraca</taxon>
        <taxon>Artemiidae</taxon>
        <taxon>Artemia</taxon>
    </lineage>
</organism>
<dbReference type="AlphaFoldDB" id="A0AA88IIS1"/>
<comment type="caution">
    <text evidence="4">The sequence shown here is derived from an EMBL/GenBank/DDBJ whole genome shotgun (WGS) entry which is preliminary data.</text>
</comment>
<dbReference type="EMBL" id="JAVRJZ010000001">
    <property type="protein sequence ID" value="KAK2727701.1"/>
    <property type="molecule type" value="Genomic_DNA"/>
</dbReference>
<feature type="domain" description="Reverse transcriptase/retrotransposon-derived protein RNase H-like" evidence="3">
    <location>
        <begin position="98"/>
        <end position="183"/>
    </location>
</feature>
<evidence type="ECO:0000256" key="2">
    <source>
        <dbReference type="SAM" id="MobiDB-lite"/>
    </source>
</evidence>
<evidence type="ECO:0000256" key="1">
    <source>
        <dbReference type="ARBA" id="ARBA00023268"/>
    </source>
</evidence>
<dbReference type="Gene3D" id="3.10.10.10">
    <property type="entry name" value="HIV Type 1 Reverse Transcriptase, subunit A, domain 1"/>
    <property type="match status" value="1"/>
</dbReference>
<sequence>MPGATSVVRHHIDTGNAHPVHQKPYRVPQSRQQAIQEELKRMLHLGIMQPSSSPWCSPVVVVAKLDETIRFCLNFQGLNRVSKFDAYPLSQIDELLEQKQRVTIKALKTALTTTTILSSADSAKELVVQTDTSNTLTGAVLTQRNGEEHPIAYICRKLSPVKQYYSTEEREALALKLGVENLQYQVPARIPEEGLRRERNDQSVPKLQG</sequence>
<evidence type="ECO:0000259" key="3">
    <source>
        <dbReference type="Pfam" id="PF17919"/>
    </source>
</evidence>
<dbReference type="InterPro" id="IPR043502">
    <property type="entry name" value="DNA/RNA_pol_sf"/>
</dbReference>
<dbReference type="Gene3D" id="3.30.70.270">
    <property type="match status" value="1"/>
</dbReference>
<dbReference type="PANTHER" id="PTHR37984">
    <property type="entry name" value="PROTEIN CBG26694"/>
    <property type="match status" value="1"/>
</dbReference>
<dbReference type="InterPro" id="IPR041577">
    <property type="entry name" value="RT_RNaseH_2"/>
</dbReference>
<name>A0AA88IIS1_ARTSF</name>
<dbReference type="SUPFAM" id="SSF56672">
    <property type="entry name" value="DNA/RNA polymerases"/>
    <property type="match status" value="1"/>
</dbReference>
<dbReference type="Gene3D" id="3.10.20.370">
    <property type="match status" value="1"/>
</dbReference>
<feature type="region of interest" description="Disordered" evidence="2">
    <location>
        <begin position="1"/>
        <end position="27"/>
    </location>
</feature>
<dbReference type="GO" id="GO:0071897">
    <property type="term" value="P:DNA biosynthetic process"/>
    <property type="evidence" value="ECO:0007669"/>
    <property type="project" value="UniProtKB-ARBA"/>
</dbReference>
<reference evidence="4" key="1">
    <citation type="submission" date="2023-07" db="EMBL/GenBank/DDBJ databases">
        <title>Chromosome-level genome assembly of Artemia franciscana.</title>
        <authorList>
            <person name="Jo E."/>
        </authorList>
    </citation>
    <scope>NUCLEOTIDE SEQUENCE</scope>
    <source>
        <tissue evidence="4">Whole body</tissue>
    </source>
</reference>
<dbReference type="InterPro" id="IPR043128">
    <property type="entry name" value="Rev_trsase/Diguanyl_cyclase"/>
</dbReference>
<dbReference type="Proteomes" id="UP001187531">
    <property type="component" value="Unassembled WGS sequence"/>
</dbReference>
<keyword evidence="1" id="KW-0511">Multifunctional enzyme</keyword>
<accession>A0AA88IIS1</accession>
<dbReference type="GO" id="GO:0003824">
    <property type="term" value="F:catalytic activity"/>
    <property type="evidence" value="ECO:0007669"/>
    <property type="project" value="UniProtKB-KW"/>
</dbReference>